<feature type="transmembrane region" description="Helical" evidence="8">
    <location>
        <begin position="138"/>
        <end position="156"/>
    </location>
</feature>
<accession>A0A1E8PU20</accession>
<evidence type="ECO:0000256" key="5">
    <source>
        <dbReference type="ARBA" id="ARBA00022989"/>
    </source>
</evidence>
<feature type="region of interest" description="Disordered" evidence="7">
    <location>
        <begin position="431"/>
        <end position="452"/>
    </location>
</feature>
<dbReference type="AlphaFoldDB" id="A0A1E8PU20"/>
<protein>
    <submittedName>
        <fullName evidence="10">Mechanosensitive ion channel protein</fullName>
    </submittedName>
</protein>
<name>A0A1E8PU20_9BURK</name>
<feature type="transmembrane region" description="Helical" evidence="8">
    <location>
        <begin position="69"/>
        <end position="89"/>
    </location>
</feature>
<feature type="domain" description="Mechanosensitive ion channel MscS" evidence="9">
    <location>
        <begin position="263"/>
        <end position="328"/>
    </location>
</feature>
<evidence type="ECO:0000313" key="11">
    <source>
        <dbReference type="Proteomes" id="UP000092634"/>
    </source>
</evidence>
<dbReference type="SUPFAM" id="SSF82689">
    <property type="entry name" value="Mechanosensitive channel protein MscS (YggB), C-terminal domain"/>
    <property type="match status" value="1"/>
</dbReference>
<dbReference type="Gene3D" id="1.10.287.1260">
    <property type="match status" value="1"/>
</dbReference>
<evidence type="ECO:0000313" key="10">
    <source>
        <dbReference type="EMBL" id="OFJ49676.1"/>
    </source>
</evidence>
<keyword evidence="4 8" id="KW-0812">Transmembrane</keyword>
<gene>
    <name evidence="10" type="ORF">BA896_013200</name>
</gene>
<dbReference type="Pfam" id="PF00924">
    <property type="entry name" value="MS_channel_2nd"/>
    <property type="match status" value="1"/>
</dbReference>
<feature type="transmembrane region" description="Helical" evidence="8">
    <location>
        <begin position="176"/>
        <end position="197"/>
    </location>
</feature>
<dbReference type="InterPro" id="IPR011066">
    <property type="entry name" value="MscS_channel_C_sf"/>
</dbReference>
<feature type="transmembrane region" description="Helical" evidence="8">
    <location>
        <begin position="22"/>
        <end position="40"/>
    </location>
</feature>
<keyword evidence="5 8" id="KW-1133">Transmembrane helix</keyword>
<dbReference type="PANTHER" id="PTHR30347:SF1">
    <property type="entry name" value="MECHANOSENSITIVE CHANNEL MSCK"/>
    <property type="match status" value="1"/>
</dbReference>
<proteinExistence type="inferred from homology"/>
<dbReference type="Proteomes" id="UP000092634">
    <property type="component" value="Unassembled WGS sequence"/>
</dbReference>
<evidence type="ECO:0000256" key="2">
    <source>
        <dbReference type="ARBA" id="ARBA00008017"/>
    </source>
</evidence>
<keyword evidence="6 8" id="KW-0472">Membrane</keyword>
<evidence type="ECO:0000256" key="7">
    <source>
        <dbReference type="SAM" id="MobiDB-lite"/>
    </source>
</evidence>
<dbReference type="GO" id="GO:0008381">
    <property type="term" value="F:mechanosensitive monoatomic ion channel activity"/>
    <property type="evidence" value="ECO:0007669"/>
    <property type="project" value="UniProtKB-ARBA"/>
</dbReference>
<evidence type="ECO:0000256" key="4">
    <source>
        <dbReference type="ARBA" id="ARBA00022692"/>
    </source>
</evidence>
<keyword evidence="3" id="KW-1003">Cell membrane</keyword>
<dbReference type="EMBL" id="MAQB02000001">
    <property type="protein sequence ID" value="OFJ49676.1"/>
    <property type="molecule type" value="Genomic_DNA"/>
</dbReference>
<dbReference type="SUPFAM" id="SSF50182">
    <property type="entry name" value="Sm-like ribonucleoproteins"/>
    <property type="match status" value="1"/>
</dbReference>
<evidence type="ECO:0000256" key="8">
    <source>
        <dbReference type="SAM" id="Phobius"/>
    </source>
</evidence>
<dbReference type="InterPro" id="IPR006685">
    <property type="entry name" value="MscS_channel_2nd"/>
</dbReference>
<dbReference type="SUPFAM" id="SSF82861">
    <property type="entry name" value="Mechanosensitive channel protein MscS (YggB), transmembrane region"/>
    <property type="match status" value="1"/>
</dbReference>
<dbReference type="Gene3D" id="2.30.30.60">
    <property type="match status" value="1"/>
</dbReference>
<comment type="similarity">
    <text evidence="2">Belongs to the MscS (TC 1.A.23) family.</text>
</comment>
<evidence type="ECO:0000256" key="3">
    <source>
        <dbReference type="ARBA" id="ARBA00022475"/>
    </source>
</evidence>
<organism evidence="10 11">
    <name type="scientific">Janthinobacterium lividum</name>
    <dbReference type="NCBI Taxonomy" id="29581"/>
    <lineage>
        <taxon>Bacteria</taxon>
        <taxon>Pseudomonadati</taxon>
        <taxon>Pseudomonadota</taxon>
        <taxon>Betaproteobacteria</taxon>
        <taxon>Burkholderiales</taxon>
        <taxon>Oxalobacteraceae</taxon>
        <taxon>Janthinobacterium</taxon>
    </lineage>
</organism>
<reference evidence="10 11" key="1">
    <citation type="submission" date="2016-10" db="EMBL/GenBank/DDBJ databases">
        <title>Updated version of Genome Assembly of Janthinobacterium lividum ERGS5:01.</title>
        <authorList>
            <person name="Kumar R."/>
            <person name="Acharya V."/>
            <person name="Singh D."/>
        </authorList>
    </citation>
    <scope>NUCLEOTIDE SEQUENCE [LARGE SCALE GENOMIC DNA]</scope>
    <source>
        <strain evidence="10 11">ERGS5:01</strain>
    </source>
</reference>
<dbReference type="InterPro" id="IPR010920">
    <property type="entry name" value="LSM_dom_sf"/>
</dbReference>
<feature type="transmembrane region" description="Helical" evidence="8">
    <location>
        <begin position="224"/>
        <end position="248"/>
    </location>
</feature>
<feature type="transmembrane region" description="Helical" evidence="8">
    <location>
        <begin position="254"/>
        <end position="275"/>
    </location>
</feature>
<dbReference type="GO" id="GO:0005886">
    <property type="term" value="C:plasma membrane"/>
    <property type="evidence" value="ECO:0007669"/>
    <property type="project" value="UniProtKB-SubCell"/>
</dbReference>
<feature type="transmembrane region" description="Helical" evidence="8">
    <location>
        <begin position="95"/>
        <end position="118"/>
    </location>
</feature>
<comment type="caution">
    <text evidence="10">The sequence shown here is derived from an EMBL/GenBank/DDBJ whole genome shotgun (WGS) entry which is preliminary data.</text>
</comment>
<evidence type="ECO:0000256" key="6">
    <source>
        <dbReference type="ARBA" id="ARBA00023136"/>
    </source>
</evidence>
<dbReference type="InterPro" id="IPR011014">
    <property type="entry name" value="MscS_channel_TM-2"/>
</dbReference>
<feature type="compositionally biased region" description="Low complexity" evidence="7">
    <location>
        <begin position="443"/>
        <end position="452"/>
    </location>
</feature>
<evidence type="ECO:0000259" key="9">
    <source>
        <dbReference type="Pfam" id="PF00924"/>
    </source>
</evidence>
<dbReference type="InterPro" id="IPR023408">
    <property type="entry name" value="MscS_beta-dom_sf"/>
</dbReference>
<dbReference type="PANTHER" id="PTHR30347">
    <property type="entry name" value="POTASSIUM CHANNEL RELATED"/>
    <property type="match status" value="1"/>
</dbReference>
<comment type="subcellular location">
    <subcellularLocation>
        <location evidence="1">Cell membrane</location>
        <topology evidence="1">Multi-pass membrane protein</topology>
    </subcellularLocation>
</comment>
<dbReference type="Gene3D" id="3.30.70.100">
    <property type="match status" value="1"/>
</dbReference>
<dbReference type="InterPro" id="IPR052702">
    <property type="entry name" value="MscS-like_channel"/>
</dbReference>
<evidence type="ECO:0000256" key="1">
    <source>
        <dbReference type="ARBA" id="ARBA00004651"/>
    </source>
</evidence>
<sequence>MNETPLLNLITDFVNDFRQPAILWQALLIVACLALSWLLVRQLRAFLHQRAQAAAVPSTPETLQRTDSFIRILTPLLAAMLLGIAQHFLAKFQSVNLLSIAIPLCTSMALVRLGFYVLRRIFAHHGDISPTMLLLEKVFTVVVWAGMALYITGLWPDLHAFLESIFVPLGRNKVSVAAILQAAISVAVLLVLAMWAGTSLDEHLMKMQGLHTSLRVVLSRMGRAVLILVSVLVSLSLVGIDLTVLSVFGGAFGVALGFGLQKIAANFVSGFIILLDRSLTIGDMITVGQFTGKVTQINTRYTVLLGGDGVESIVPNEMLISGGVQNMSLSNRMVWLSTAVSLGYETDLDVIFPLLEAATAKVPRVSQSNPPSATLVRFGADGLDVQIGFWIADPENGTGGVKSNVNRAIWRTLQEHKVTVPFPQRELRIVGTPPVPLTGAAGGESASSGTQP</sequence>